<dbReference type="SUPFAM" id="SSF56112">
    <property type="entry name" value="Protein kinase-like (PK-like)"/>
    <property type="match status" value="1"/>
</dbReference>
<protein>
    <recommendedName>
        <fullName evidence="1">Protein kinase domain-containing protein</fullName>
    </recommendedName>
</protein>
<organism evidence="2 3">
    <name type="scientific">Meripilus lineatus</name>
    <dbReference type="NCBI Taxonomy" id="2056292"/>
    <lineage>
        <taxon>Eukaryota</taxon>
        <taxon>Fungi</taxon>
        <taxon>Dikarya</taxon>
        <taxon>Basidiomycota</taxon>
        <taxon>Agaricomycotina</taxon>
        <taxon>Agaricomycetes</taxon>
        <taxon>Polyporales</taxon>
        <taxon>Meripilaceae</taxon>
        <taxon>Meripilus</taxon>
    </lineage>
</organism>
<dbReference type="GO" id="GO:0005634">
    <property type="term" value="C:nucleus"/>
    <property type="evidence" value="ECO:0007669"/>
    <property type="project" value="TreeGrafter"/>
</dbReference>
<feature type="domain" description="Protein kinase" evidence="1">
    <location>
        <begin position="56"/>
        <end position="373"/>
    </location>
</feature>
<dbReference type="PANTHER" id="PTHR44167">
    <property type="entry name" value="OVARIAN-SPECIFIC SERINE/THREONINE-PROTEIN KINASE LOK-RELATED"/>
    <property type="match status" value="1"/>
</dbReference>
<dbReference type="GO" id="GO:0005524">
    <property type="term" value="F:ATP binding"/>
    <property type="evidence" value="ECO:0007669"/>
    <property type="project" value="InterPro"/>
</dbReference>
<keyword evidence="3" id="KW-1185">Reference proteome</keyword>
<dbReference type="Gene3D" id="1.10.510.10">
    <property type="entry name" value="Transferase(Phosphotransferase) domain 1"/>
    <property type="match status" value="1"/>
</dbReference>
<accession>A0AAD5YI41</accession>
<reference evidence="2" key="1">
    <citation type="submission" date="2022-07" db="EMBL/GenBank/DDBJ databases">
        <title>Genome Sequence of Physisporinus lineatus.</title>
        <authorList>
            <person name="Buettner E."/>
        </authorList>
    </citation>
    <scope>NUCLEOTIDE SEQUENCE</scope>
    <source>
        <strain evidence="2">VT162</strain>
    </source>
</reference>
<name>A0AAD5YI41_9APHY</name>
<dbReference type="SMART" id="SM00220">
    <property type="entry name" value="S_TKc"/>
    <property type="match status" value="1"/>
</dbReference>
<gene>
    <name evidence="2" type="ORF">NLI96_g829</name>
</gene>
<evidence type="ECO:0000313" key="2">
    <source>
        <dbReference type="EMBL" id="KAJ3491238.1"/>
    </source>
</evidence>
<dbReference type="InterPro" id="IPR011009">
    <property type="entry name" value="Kinase-like_dom_sf"/>
</dbReference>
<dbReference type="AlphaFoldDB" id="A0AAD5YI41"/>
<dbReference type="PROSITE" id="PS50011">
    <property type="entry name" value="PROTEIN_KINASE_DOM"/>
    <property type="match status" value="1"/>
</dbReference>
<dbReference type="InterPro" id="IPR000719">
    <property type="entry name" value="Prot_kinase_dom"/>
</dbReference>
<evidence type="ECO:0000313" key="3">
    <source>
        <dbReference type="Proteomes" id="UP001212997"/>
    </source>
</evidence>
<dbReference type="PANTHER" id="PTHR44167:SF24">
    <property type="entry name" value="SERINE_THREONINE-PROTEIN KINASE CHK2"/>
    <property type="match status" value="1"/>
</dbReference>
<dbReference type="GO" id="GO:0044773">
    <property type="term" value="P:mitotic DNA damage checkpoint signaling"/>
    <property type="evidence" value="ECO:0007669"/>
    <property type="project" value="TreeGrafter"/>
</dbReference>
<sequence>MSDLCERFGIPISGDSPGSLGPNEIVWRNRQPWLAEQGYMLRPRYRKDWVPSWGSLENYDVTAEDAMFLMGSARIDATQTSTGRIVNLKAVEKSIHPHEAEISQFFSTEPLASHPRNHCCPLLEVLSPPDEPDVLILVTPLLRQLNKPLMESAGEAAEFFRQVFEGLQFMHQCHVAHRDCMELNIMMDPQHMFPHGYHPRAILSTHDLKRPAPYRSRMASRPKYFFIDFGLSRQYDPADAEPLEDVIRGGDKTVPEFQDDDTGPLNPFPTDIYYLGNMIRETFLEQSRGLEFMQPLVDDMVQIDPSKRPTIDIVVQRFEDILRGLSRWKLRSRLHHFNQFGPKRWGVGEQIGFYARTFMYILSARDPLPRPRG</sequence>
<dbReference type="Proteomes" id="UP001212997">
    <property type="component" value="Unassembled WGS sequence"/>
</dbReference>
<evidence type="ECO:0000259" key="1">
    <source>
        <dbReference type="PROSITE" id="PS50011"/>
    </source>
</evidence>
<proteinExistence type="predicted"/>
<dbReference type="EMBL" id="JANAWD010000015">
    <property type="protein sequence ID" value="KAJ3491238.1"/>
    <property type="molecule type" value="Genomic_DNA"/>
</dbReference>
<comment type="caution">
    <text evidence="2">The sequence shown here is derived from an EMBL/GenBank/DDBJ whole genome shotgun (WGS) entry which is preliminary data.</text>
</comment>
<dbReference type="GO" id="GO:0004674">
    <property type="term" value="F:protein serine/threonine kinase activity"/>
    <property type="evidence" value="ECO:0007669"/>
    <property type="project" value="TreeGrafter"/>
</dbReference>